<dbReference type="Proteomes" id="UP000654482">
    <property type="component" value="Unassembled WGS sequence"/>
</dbReference>
<proteinExistence type="predicted"/>
<keyword evidence="3" id="KW-1185">Reference proteome</keyword>
<comment type="caution">
    <text evidence="2">The sequence shown here is derived from an EMBL/GenBank/DDBJ whole genome shotgun (WGS) entry which is preliminary data.</text>
</comment>
<reference evidence="2" key="1">
    <citation type="submission" date="2020-10" db="EMBL/GenBank/DDBJ databases">
        <authorList>
            <person name="Castelo-Branco R."/>
            <person name="Eusebio N."/>
            <person name="Adriana R."/>
            <person name="Vieira A."/>
            <person name="Brugerolle De Fraissinette N."/>
            <person name="Rezende De Castro R."/>
            <person name="Schneider M.P."/>
            <person name="Vasconcelos V."/>
            <person name="Leao P.N."/>
        </authorList>
    </citation>
    <scope>NUCLEOTIDE SEQUENCE</scope>
    <source>
        <strain evidence="2">LEGE 07157</strain>
    </source>
</reference>
<sequence length="228" mass="24917">MIFAPEGILYLFISPSEALEGTYTIDSTTQPKHLNISFGEAEQVISTIFEFPDTDRLQFANSSPGEPRPTEFGNRTLRLRKTAEVATLPQNVVVVSSDDIETEEKTAKQSEGKTNVGAMNRAQQAFFLEESQFTDALDELGIGIAPETETYKYNLVVIEEGKLVQTLATSKKEGLKSYTGIVFATDESQGKMSQTLLCESDEPTQATPPQPNTEEGAIACPSGYTSLK</sequence>
<name>A0A8J7DNX3_9CYAN</name>
<dbReference type="EMBL" id="JADEWZ010000006">
    <property type="protein sequence ID" value="MBE9115314.1"/>
    <property type="molecule type" value="Genomic_DNA"/>
</dbReference>
<dbReference type="AlphaFoldDB" id="A0A8J7DNX3"/>
<dbReference type="Pfam" id="PF16734">
    <property type="entry name" value="Pilin_GH"/>
    <property type="match status" value="1"/>
</dbReference>
<evidence type="ECO:0008006" key="4">
    <source>
        <dbReference type="Google" id="ProtNLM"/>
    </source>
</evidence>
<dbReference type="InterPro" id="IPR031975">
    <property type="entry name" value="Pilin_GH"/>
</dbReference>
<evidence type="ECO:0000313" key="3">
    <source>
        <dbReference type="Proteomes" id="UP000654482"/>
    </source>
</evidence>
<evidence type="ECO:0000256" key="1">
    <source>
        <dbReference type="SAM" id="MobiDB-lite"/>
    </source>
</evidence>
<accession>A0A8J7DNX3</accession>
<gene>
    <name evidence="2" type="ORF">IQ249_05315</name>
</gene>
<protein>
    <recommendedName>
        <fullName evidence="4">General secretion pathway protein H</fullName>
    </recommendedName>
</protein>
<organism evidence="2 3">
    <name type="scientific">Lusitaniella coriacea LEGE 07157</name>
    <dbReference type="NCBI Taxonomy" id="945747"/>
    <lineage>
        <taxon>Bacteria</taxon>
        <taxon>Bacillati</taxon>
        <taxon>Cyanobacteriota</taxon>
        <taxon>Cyanophyceae</taxon>
        <taxon>Spirulinales</taxon>
        <taxon>Lusitaniellaceae</taxon>
        <taxon>Lusitaniella</taxon>
    </lineage>
</organism>
<evidence type="ECO:0000313" key="2">
    <source>
        <dbReference type="EMBL" id="MBE9115314.1"/>
    </source>
</evidence>
<feature type="region of interest" description="Disordered" evidence="1">
    <location>
        <begin position="199"/>
        <end position="228"/>
    </location>
</feature>